<gene>
    <name evidence="6" type="ordered locus">Cyan7425_3766</name>
</gene>
<dbReference type="NCBIfam" id="TIGR04262">
    <property type="entry name" value="orph_peri_GRRM"/>
    <property type="match status" value="1"/>
</dbReference>
<dbReference type="EMBL" id="CP001344">
    <property type="protein sequence ID" value="ACL46085.1"/>
    <property type="molecule type" value="Genomic_DNA"/>
</dbReference>
<sequence length="300" mass="33460">MQLKFACLGLATFLLLSCPGLAQAHSVLEKVVKSGVLTAGTSKDAFPFAYRDSQGNLTGYSVEMLKLINEQVSKELNQPIKLELVALDPQERIAKLQQGAVDIVCDFSSFTWKREADVDFSVSYAITGTRLLVKRNSPLSDPASLVGKRIGVLPGTTAQVALRKAQPQAQIVLFQDRNKAYQAIQAGQIDAFADDDVLLEDWLFRTKNDKTFQVASYPYSNEGVACMLPENNSTFRDTVNYSLIRFMQGLLTQKTPNVDLFDRWFGPQGIAPLTVDLRNLMIENMRLVVDSYERIPDPER</sequence>
<keyword evidence="3 4" id="KW-0732">Signal</keyword>
<evidence type="ECO:0000313" key="6">
    <source>
        <dbReference type="EMBL" id="ACL46085.1"/>
    </source>
</evidence>
<evidence type="ECO:0000256" key="3">
    <source>
        <dbReference type="ARBA" id="ARBA00022729"/>
    </source>
</evidence>
<dbReference type="Pfam" id="PF00497">
    <property type="entry name" value="SBP_bac_3"/>
    <property type="match status" value="1"/>
</dbReference>
<dbReference type="OrthoDB" id="422423at2"/>
<dbReference type="eggNOG" id="COG0834">
    <property type="taxonomic scope" value="Bacteria"/>
</dbReference>
<evidence type="ECO:0000256" key="4">
    <source>
        <dbReference type="SAM" id="SignalP"/>
    </source>
</evidence>
<dbReference type="CDD" id="cd13688">
    <property type="entry name" value="PBP2_GltI_DEBP"/>
    <property type="match status" value="1"/>
</dbReference>
<dbReference type="PROSITE" id="PS51257">
    <property type="entry name" value="PROKAR_LIPOPROTEIN"/>
    <property type="match status" value="1"/>
</dbReference>
<evidence type="ECO:0000259" key="5">
    <source>
        <dbReference type="SMART" id="SM00062"/>
    </source>
</evidence>
<keyword evidence="2" id="KW-0813">Transport</keyword>
<dbReference type="GO" id="GO:0006865">
    <property type="term" value="P:amino acid transport"/>
    <property type="evidence" value="ECO:0007669"/>
    <property type="project" value="TreeGrafter"/>
</dbReference>
<dbReference type="InterPro" id="IPR001638">
    <property type="entry name" value="Solute-binding_3/MltF_N"/>
</dbReference>
<dbReference type="AlphaFoldDB" id="B8HTK4"/>
<evidence type="ECO:0000256" key="2">
    <source>
        <dbReference type="ARBA" id="ARBA00022448"/>
    </source>
</evidence>
<organism evidence="6">
    <name type="scientific">Cyanothece sp. (strain PCC 7425 / ATCC 29141)</name>
    <dbReference type="NCBI Taxonomy" id="395961"/>
    <lineage>
        <taxon>Bacteria</taxon>
        <taxon>Bacillati</taxon>
        <taxon>Cyanobacteriota</taxon>
        <taxon>Cyanophyceae</taxon>
        <taxon>Gomontiellales</taxon>
        <taxon>Cyanothecaceae</taxon>
        <taxon>Cyanothece</taxon>
    </lineage>
</organism>
<dbReference type="Gene3D" id="3.40.190.10">
    <property type="entry name" value="Periplasmic binding protein-like II"/>
    <property type="match status" value="2"/>
</dbReference>
<evidence type="ECO:0000256" key="1">
    <source>
        <dbReference type="ARBA" id="ARBA00010333"/>
    </source>
</evidence>
<dbReference type="KEGG" id="cyn:Cyan7425_3766"/>
<dbReference type="PANTHER" id="PTHR30085:SF6">
    <property type="entry name" value="ABC TRANSPORTER GLUTAMINE-BINDING PROTEIN GLNH"/>
    <property type="match status" value="1"/>
</dbReference>
<dbReference type="InterPro" id="IPR026358">
    <property type="entry name" value="Orph_peri_GRRM"/>
</dbReference>
<reference evidence="6" key="1">
    <citation type="submission" date="2009-01" db="EMBL/GenBank/DDBJ databases">
        <title>Complete sequence of chromosome Cyanothece sp. PCC 7425.</title>
        <authorList>
            <consortium name="US DOE Joint Genome Institute"/>
            <person name="Lucas S."/>
            <person name="Copeland A."/>
            <person name="Lapidus A."/>
            <person name="Glavina del Rio T."/>
            <person name="Dalin E."/>
            <person name="Tice H."/>
            <person name="Bruce D."/>
            <person name="Goodwin L."/>
            <person name="Pitluck S."/>
            <person name="Sims D."/>
            <person name="Meineke L."/>
            <person name="Brettin T."/>
            <person name="Detter J.C."/>
            <person name="Han C."/>
            <person name="Larimer F."/>
            <person name="Land M."/>
            <person name="Hauser L."/>
            <person name="Kyrpides N."/>
            <person name="Ovchinnikova G."/>
            <person name="Liberton M."/>
            <person name="Stoeckel J."/>
            <person name="Banerjee A."/>
            <person name="Singh A."/>
            <person name="Page L."/>
            <person name="Sato H."/>
            <person name="Zhao L."/>
            <person name="Sherman L."/>
            <person name="Pakrasi H."/>
            <person name="Richardson P."/>
        </authorList>
    </citation>
    <scope>NUCLEOTIDE SEQUENCE</scope>
    <source>
        <strain evidence="6">PCC 7425</strain>
    </source>
</reference>
<dbReference type="PANTHER" id="PTHR30085">
    <property type="entry name" value="AMINO ACID ABC TRANSPORTER PERMEASE"/>
    <property type="match status" value="1"/>
</dbReference>
<feature type="domain" description="Solute-binding protein family 3/N-terminal" evidence="5">
    <location>
        <begin position="36"/>
        <end position="268"/>
    </location>
</feature>
<dbReference type="STRING" id="395961.Cyan7425_3766"/>
<dbReference type="GO" id="GO:0030288">
    <property type="term" value="C:outer membrane-bounded periplasmic space"/>
    <property type="evidence" value="ECO:0007669"/>
    <property type="project" value="TreeGrafter"/>
</dbReference>
<dbReference type="InterPro" id="IPR051455">
    <property type="entry name" value="Bact_solute-bind_prot3"/>
</dbReference>
<accession>B8HTK4</accession>
<dbReference type="SMART" id="SM00062">
    <property type="entry name" value="PBPb"/>
    <property type="match status" value="1"/>
</dbReference>
<feature type="signal peptide" evidence="4">
    <location>
        <begin position="1"/>
        <end position="24"/>
    </location>
</feature>
<feature type="chain" id="PRO_5002871039" evidence="4">
    <location>
        <begin position="25"/>
        <end position="300"/>
    </location>
</feature>
<comment type="similarity">
    <text evidence="1">Belongs to the bacterial solute-binding protein 3 family.</text>
</comment>
<dbReference type="HOGENOM" id="CLU_019602_0_1_3"/>
<protein>
    <submittedName>
        <fullName evidence="6">Extracellular solute-binding protein family 3</fullName>
    </submittedName>
</protein>
<dbReference type="GO" id="GO:0005576">
    <property type="term" value="C:extracellular region"/>
    <property type="evidence" value="ECO:0007669"/>
    <property type="project" value="TreeGrafter"/>
</dbReference>
<proteinExistence type="inferred from homology"/>
<dbReference type="SUPFAM" id="SSF53850">
    <property type="entry name" value="Periplasmic binding protein-like II"/>
    <property type="match status" value="1"/>
</dbReference>
<name>B8HTK4_CYAP4</name>